<dbReference type="AlphaFoldDB" id="A0A8J4WWN2"/>
<keyword evidence="2" id="KW-1185">Reference proteome</keyword>
<reference evidence="1" key="1">
    <citation type="submission" date="2020-07" db="EMBL/GenBank/DDBJ databases">
        <title>Clarias magur genome sequencing, assembly and annotation.</title>
        <authorList>
            <person name="Kushwaha B."/>
            <person name="Kumar R."/>
            <person name="Das P."/>
            <person name="Joshi C.G."/>
            <person name="Kumar D."/>
            <person name="Nagpure N.S."/>
            <person name="Pandey M."/>
            <person name="Agarwal S."/>
            <person name="Srivastava S."/>
            <person name="Singh M."/>
            <person name="Sahoo L."/>
            <person name="Jayasankar P."/>
            <person name="Meher P.K."/>
            <person name="Koringa P.G."/>
            <person name="Iquebal M.A."/>
            <person name="Das S.P."/>
            <person name="Bit A."/>
            <person name="Patnaik S."/>
            <person name="Patel N."/>
            <person name="Shah T.M."/>
            <person name="Hinsu A."/>
            <person name="Jena J.K."/>
        </authorList>
    </citation>
    <scope>NUCLEOTIDE SEQUENCE</scope>
    <source>
        <strain evidence="1">CIFAMagur01</strain>
        <tissue evidence="1">Testis</tissue>
    </source>
</reference>
<organism evidence="1 2">
    <name type="scientific">Clarias magur</name>
    <name type="common">Asian catfish</name>
    <name type="synonym">Macropteronotus magur</name>
    <dbReference type="NCBI Taxonomy" id="1594786"/>
    <lineage>
        <taxon>Eukaryota</taxon>
        <taxon>Metazoa</taxon>
        <taxon>Chordata</taxon>
        <taxon>Craniata</taxon>
        <taxon>Vertebrata</taxon>
        <taxon>Euteleostomi</taxon>
        <taxon>Actinopterygii</taxon>
        <taxon>Neopterygii</taxon>
        <taxon>Teleostei</taxon>
        <taxon>Ostariophysi</taxon>
        <taxon>Siluriformes</taxon>
        <taxon>Clariidae</taxon>
        <taxon>Clarias</taxon>
    </lineage>
</organism>
<sequence>KGSDKFGREVSLRHACALSPHKRTGMMSNSSGLLIRFMSHSWSFQLLSV</sequence>
<accession>A0A8J4WWN2</accession>
<name>A0A8J4WWN2_CLAMG</name>
<feature type="non-terminal residue" evidence="1">
    <location>
        <position position="1"/>
    </location>
</feature>
<evidence type="ECO:0000313" key="2">
    <source>
        <dbReference type="Proteomes" id="UP000727407"/>
    </source>
</evidence>
<evidence type="ECO:0000313" key="1">
    <source>
        <dbReference type="EMBL" id="KAF5893491.1"/>
    </source>
</evidence>
<comment type="caution">
    <text evidence="1">The sequence shown here is derived from an EMBL/GenBank/DDBJ whole genome shotgun (WGS) entry which is preliminary data.</text>
</comment>
<dbReference type="Proteomes" id="UP000727407">
    <property type="component" value="Unassembled WGS sequence"/>
</dbReference>
<feature type="non-terminal residue" evidence="1">
    <location>
        <position position="49"/>
    </location>
</feature>
<dbReference type="EMBL" id="QNUK01000431">
    <property type="protein sequence ID" value="KAF5893491.1"/>
    <property type="molecule type" value="Genomic_DNA"/>
</dbReference>
<proteinExistence type="predicted"/>
<gene>
    <name evidence="1" type="ORF">DAT39_016806</name>
</gene>
<protein>
    <submittedName>
        <fullName evidence="1">Uncharacterized protein</fullName>
    </submittedName>
</protein>